<dbReference type="Proteomes" id="UP001497382">
    <property type="component" value="Unassembled WGS sequence"/>
</dbReference>
<name>A0AAV2ABR5_9ARAC</name>
<evidence type="ECO:0000256" key="1">
    <source>
        <dbReference type="SAM" id="Phobius"/>
    </source>
</evidence>
<organism evidence="2 3">
    <name type="scientific">Larinioides sclopetarius</name>
    <dbReference type="NCBI Taxonomy" id="280406"/>
    <lineage>
        <taxon>Eukaryota</taxon>
        <taxon>Metazoa</taxon>
        <taxon>Ecdysozoa</taxon>
        <taxon>Arthropoda</taxon>
        <taxon>Chelicerata</taxon>
        <taxon>Arachnida</taxon>
        <taxon>Araneae</taxon>
        <taxon>Araneomorphae</taxon>
        <taxon>Entelegynae</taxon>
        <taxon>Araneoidea</taxon>
        <taxon>Araneidae</taxon>
        <taxon>Larinioides</taxon>
    </lineage>
</organism>
<reference evidence="2 3" key="1">
    <citation type="submission" date="2024-04" db="EMBL/GenBank/DDBJ databases">
        <authorList>
            <person name="Rising A."/>
            <person name="Reimegard J."/>
            <person name="Sonavane S."/>
            <person name="Akerstrom W."/>
            <person name="Nylinder S."/>
            <person name="Hedman E."/>
            <person name="Kallberg Y."/>
        </authorList>
    </citation>
    <scope>NUCLEOTIDE SEQUENCE [LARGE SCALE GENOMIC DNA]</scope>
</reference>
<keyword evidence="3" id="KW-1185">Reference proteome</keyword>
<accession>A0AAV2ABR5</accession>
<proteinExistence type="predicted"/>
<keyword evidence="1" id="KW-0472">Membrane</keyword>
<evidence type="ECO:0000313" key="2">
    <source>
        <dbReference type="EMBL" id="CAL1281383.1"/>
    </source>
</evidence>
<feature type="transmembrane region" description="Helical" evidence="1">
    <location>
        <begin position="6"/>
        <end position="23"/>
    </location>
</feature>
<keyword evidence="1" id="KW-1133">Transmembrane helix</keyword>
<gene>
    <name evidence="2" type="ORF">LARSCL_LOCUS11533</name>
</gene>
<evidence type="ECO:0000313" key="3">
    <source>
        <dbReference type="Proteomes" id="UP001497382"/>
    </source>
</evidence>
<dbReference type="AlphaFoldDB" id="A0AAV2ABR5"/>
<sequence length="56" mass="6244">MGEILGNQPLNYIVVLIALLLLLRCSPRVNHSIAFNVSQDARRIAQRASRLVCTEP</sequence>
<comment type="caution">
    <text evidence="2">The sequence shown here is derived from an EMBL/GenBank/DDBJ whole genome shotgun (WGS) entry which is preliminary data.</text>
</comment>
<dbReference type="EMBL" id="CAXIEN010000142">
    <property type="protein sequence ID" value="CAL1281383.1"/>
    <property type="molecule type" value="Genomic_DNA"/>
</dbReference>
<keyword evidence="1" id="KW-0812">Transmembrane</keyword>
<protein>
    <submittedName>
        <fullName evidence="2">Uncharacterized protein</fullName>
    </submittedName>
</protein>